<evidence type="ECO:0000313" key="4">
    <source>
        <dbReference type="Proteomes" id="UP001172082"/>
    </source>
</evidence>
<evidence type="ECO:0000259" key="2">
    <source>
        <dbReference type="Pfam" id="PF03372"/>
    </source>
</evidence>
<dbReference type="GO" id="GO:0004519">
    <property type="term" value="F:endonuclease activity"/>
    <property type="evidence" value="ECO:0007669"/>
    <property type="project" value="UniProtKB-KW"/>
</dbReference>
<keyword evidence="3" id="KW-0378">Hydrolase</keyword>
<dbReference type="InterPro" id="IPR051916">
    <property type="entry name" value="GPI-anchor_lipid_remodeler"/>
</dbReference>
<dbReference type="CDD" id="cd09084">
    <property type="entry name" value="EEP-2"/>
    <property type="match status" value="1"/>
</dbReference>
<feature type="transmembrane region" description="Helical" evidence="1">
    <location>
        <begin position="62"/>
        <end position="84"/>
    </location>
</feature>
<gene>
    <name evidence="3" type="ORF">QQ008_25925</name>
</gene>
<organism evidence="3 4">
    <name type="scientific">Splendidivirga corallicola</name>
    <dbReference type="NCBI Taxonomy" id="3051826"/>
    <lineage>
        <taxon>Bacteria</taxon>
        <taxon>Pseudomonadati</taxon>
        <taxon>Bacteroidota</taxon>
        <taxon>Cytophagia</taxon>
        <taxon>Cytophagales</taxon>
        <taxon>Splendidivirgaceae</taxon>
        <taxon>Splendidivirga</taxon>
    </lineage>
</organism>
<dbReference type="SUPFAM" id="SSF56219">
    <property type="entry name" value="DNase I-like"/>
    <property type="match status" value="1"/>
</dbReference>
<dbReference type="Pfam" id="PF03372">
    <property type="entry name" value="Exo_endo_phos"/>
    <property type="match status" value="1"/>
</dbReference>
<name>A0ABT8KVP6_9BACT</name>
<feature type="domain" description="Endonuclease/exonuclease/phosphatase" evidence="2">
    <location>
        <begin position="95"/>
        <end position="340"/>
    </location>
</feature>
<feature type="transmembrane region" description="Helical" evidence="1">
    <location>
        <begin position="30"/>
        <end position="55"/>
    </location>
</feature>
<dbReference type="Proteomes" id="UP001172082">
    <property type="component" value="Unassembled WGS sequence"/>
</dbReference>
<evidence type="ECO:0000313" key="3">
    <source>
        <dbReference type="EMBL" id="MDN5204856.1"/>
    </source>
</evidence>
<protein>
    <submittedName>
        <fullName evidence="3">Endonuclease/exonuclease/phosphatase family protein</fullName>
    </submittedName>
</protein>
<dbReference type="Gene3D" id="3.60.10.10">
    <property type="entry name" value="Endonuclease/exonuclease/phosphatase"/>
    <property type="match status" value="1"/>
</dbReference>
<keyword evidence="1" id="KW-0472">Membrane</keyword>
<reference evidence="3" key="1">
    <citation type="submission" date="2023-06" db="EMBL/GenBank/DDBJ databases">
        <title>Genomic of Parafulvivirga corallium.</title>
        <authorList>
            <person name="Wang G."/>
        </authorList>
    </citation>
    <scope>NUCLEOTIDE SEQUENCE</scope>
    <source>
        <strain evidence="3">BMA10</strain>
    </source>
</reference>
<dbReference type="RefSeq" id="WP_346754879.1">
    <property type="nucleotide sequence ID" value="NZ_JAUJEA010000013.1"/>
</dbReference>
<keyword evidence="3" id="KW-0255">Endonuclease</keyword>
<dbReference type="EMBL" id="JAUJEA010000013">
    <property type="protein sequence ID" value="MDN5204856.1"/>
    <property type="molecule type" value="Genomic_DNA"/>
</dbReference>
<proteinExistence type="predicted"/>
<sequence>MKKALKINIVLSILAILAFLSVLFPPHKFWILGFIGYTIPFFLILNFAFVVYWLIRKRVYSLISIAVLILGYSFILSTVSFNIIKETGENSFRILSYNTRCFNPYPRVGRKDREIFNKIIEKSTSLEPDIICFQEYCSYEIYPAFDVSKAMRAAGYTNLHLPNNELNKTYLTTGLAIFSKRSFIHAGEVKLDQYKRALFADFAFDQDTIRVYNVHLESLNLPDMESDSLTANPSGLAESVFSRLKNGFIDRSRQIDKLIQSIQNTPYPVIVTGDFNDLPYSYVYHSLREKLNNSLEKGGNGFGFTYNGALPMLRIDYQFSSKNIKILKHETRKDINITDHLPISVTYGMDH</sequence>
<keyword evidence="1" id="KW-1133">Transmembrane helix</keyword>
<accession>A0ABT8KVP6</accession>
<dbReference type="PANTHER" id="PTHR14859:SF15">
    <property type="entry name" value="ENDONUCLEASE_EXONUCLEASE_PHOSPHATASE DOMAIN-CONTAINING PROTEIN"/>
    <property type="match status" value="1"/>
</dbReference>
<comment type="caution">
    <text evidence="3">The sequence shown here is derived from an EMBL/GenBank/DDBJ whole genome shotgun (WGS) entry which is preliminary data.</text>
</comment>
<keyword evidence="1" id="KW-0812">Transmembrane</keyword>
<dbReference type="PANTHER" id="PTHR14859">
    <property type="entry name" value="CALCOFLUOR WHITE HYPERSENSITIVE PROTEIN PRECURSOR"/>
    <property type="match status" value="1"/>
</dbReference>
<dbReference type="InterPro" id="IPR005135">
    <property type="entry name" value="Endo/exonuclease/phosphatase"/>
</dbReference>
<keyword evidence="3" id="KW-0540">Nuclease</keyword>
<feature type="transmembrane region" description="Helical" evidence="1">
    <location>
        <begin position="7"/>
        <end position="24"/>
    </location>
</feature>
<keyword evidence="4" id="KW-1185">Reference proteome</keyword>
<dbReference type="InterPro" id="IPR036691">
    <property type="entry name" value="Endo/exonu/phosph_ase_sf"/>
</dbReference>
<evidence type="ECO:0000256" key="1">
    <source>
        <dbReference type="SAM" id="Phobius"/>
    </source>
</evidence>